<organism evidence="2 3">
    <name type="scientific">Candidatus Brocadia carolinensis</name>
    <dbReference type="NCBI Taxonomy" id="1004156"/>
    <lineage>
        <taxon>Bacteria</taxon>
        <taxon>Pseudomonadati</taxon>
        <taxon>Planctomycetota</taxon>
        <taxon>Candidatus Brocadiia</taxon>
        <taxon>Candidatus Brocadiales</taxon>
        <taxon>Candidatus Brocadiaceae</taxon>
        <taxon>Candidatus Brocadia</taxon>
    </lineage>
</organism>
<reference evidence="2 3" key="1">
    <citation type="journal article" date="2017" name="Water Res.">
        <title>Discovery and metagenomic analysis of an anammox bacterial enrichment related to Candidatus "Brocadia caroliniensis" in a full-scale glycerol-fed nitritation-denitritation separate centrate treatment process.</title>
        <authorList>
            <person name="Park H."/>
            <person name="Brotto A.C."/>
            <person name="van Loosdrecht M.C."/>
            <person name="Chandran K."/>
        </authorList>
    </citation>
    <scope>NUCLEOTIDE SEQUENCE [LARGE SCALE GENOMIC DNA]</scope>
    <source>
        <strain evidence="2">26THWARD</strain>
    </source>
</reference>
<protein>
    <recommendedName>
        <fullName evidence="1">HNH domain-containing protein</fullName>
    </recommendedName>
</protein>
<evidence type="ECO:0000259" key="1">
    <source>
        <dbReference type="Pfam" id="PF01844"/>
    </source>
</evidence>
<dbReference type="GO" id="GO:0004519">
    <property type="term" value="F:endonuclease activity"/>
    <property type="evidence" value="ECO:0007669"/>
    <property type="project" value="InterPro"/>
</dbReference>
<feature type="domain" description="HNH" evidence="1">
    <location>
        <begin position="202"/>
        <end position="243"/>
    </location>
</feature>
<dbReference type="Pfam" id="PF01844">
    <property type="entry name" value="HNH"/>
    <property type="match status" value="1"/>
</dbReference>
<gene>
    <name evidence="2" type="ORF">AYP45_07820</name>
</gene>
<name>A0A1V4AU62_9BACT</name>
<dbReference type="GO" id="GO:0008270">
    <property type="term" value="F:zinc ion binding"/>
    <property type="evidence" value="ECO:0007669"/>
    <property type="project" value="InterPro"/>
</dbReference>
<proteinExistence type="predicted"/>
<dbReference type="InterPro" id="IPR002711">
    <property type="entry name" value="HNH"/>
</dbReference>
<comment type="caution">
    <text evidence="2">The sequence shown here is derived from an EMBL/GenBank/DDBJ whole genome shotgun (WGS) entry which is preliminary data.</text>
</comment>
<dbReference type="EMBL" id="AYTS01000066">
    <property type="protein sequence ID" value="OOP56674.1"/>
    <property type="molecule type" value="Genomic_DNA"/>
</dbReference>
<accession>A0A1V4AU62</accession>
<evidence type="ECO:0000313" key="3">
    <source>
        <dbReference type="Proteomes" id="UP000189681"/>
    </source>
</evidence>
<dbReference type="AlphaFoldDB" id="A0A1V4AU62"/>
<dbReference type="Proteomes" id="UP000189681">
    <property type="component" value="Unassembled WGS sequence"/>
</dbReference>
<dbReference type="GO" id="GO:0003676">
    <property type="term" value="F:nucleic acid binding"/>
    <property type="evidence" value="ECO:0007669"/>
    <property type="project" value="InterPro"/>
</dbReference>
<evidence type="ECO:0000313" key="2">
    <source>
        <dbReference type="EMBL" id="OOP56674.1"/>
    </source>
</evidence>
<sequence>MTSLIIVRHHVAAQLTSSAIYVNVSSDRLRSCARESGPSMPISEGKRWTTGAKLLAEAKDQSRQLPLIFAQYAPLTFWAIAVSIEVSTTGTRYSFASLRPLSGRRRSDLTVQSSGAPLPDDFIRSYAIVRTPDFLSPSDDDSATTPEELVGLEGEALTRMVLHRQRETALRDAKVADVIRRTGRLLCEVPRCSFDFLAIYGEPGRGYAQVHHLHPLAKGSGPRETRLSDLAVVCANCHAIIHRGGGCRDMQTLIVCGDA</sequence>